<gene>
    <name evidence="1" type="ORF">RBSWK_04296</name>
</gene>
<name>L7CD59_RHOBT</name>
<evidence type="ECO:0000313" key="2">
    <source>
        <dbReference type="Proteomes" id="UP000010959"/>
    </source>
</evidence>
<comment type="caution">
    <text evidence="1">The sequence shown here is derived from an EMBL/GenBank/DDBJ whole genome shotgun (WGS) entry which is preliminary data.</text>
</comment>
<protein>
    <submittedName>
        <fullName evidence="1">Uncharacterized protein</fullName>
    </submittedName>
</protein>
<dbReference type="AlphaFoldDB" id="L7CD59"/>
<dbReference type="PATRIC" id="fig|993516.3.peg.4590"/>
<organism evidence="1 2">
    <name type="scientific">Rhodopirellula baltica SWK14</name>
    <dbReference type="NCBI Taxonomy" id="993516"/>
    <lineage>
        <taxon>Bacteria</taxon>
        <taxon>Pseudomonadati</taxon>
        <taxon>Planctomycetota</taxon>
        <taxon>Planctomycetia</taxon>
        <taxon>Pirellulales</taxon>
        <taxon>Pirellulaceae</taxon>
        <taxon>Rhodopirellula</taxon>
    </lineage>
</organism>
<dbReference type="Proteomes" id="UP000010959">
    <property type="component" value="Unassembled WGS sequence"/>
</dbReference>
<reference evidence="1 2" key="1">
    <citation type="journal article" date="2013" name="Mar. Genomics">
        <title>Expression of sulfatases in Rhodopirellula baltica and the diversity of sulfatases in the genus Rhodopirellula.</title>
        <authorList>
            <person name="Wegner C.E."/>
            <person name="Richter-Heitmann T."/>
            <person name="Klindworth A."/>
            <person name="Klockow C."/>
            <person name="Richter M."/>
            <person name="Achstetter T."/>
            <person name="Glockner F.O."/>
            <person name="Harder J."/>
        </authorList>
    </citation>
    <scope>NUCLEOTIDE SEQUENCE [LARGE SCALE GENOMIC DNA]</scope>
    <source>
        <strain evidence="1 2">SWK14</strain>
    </source>
</reference>
<dbReference type="EMBL" id="AMWG01000118">
    <property type="protein sequence ID" value="ELP31790.1"/>
    <property type="molecule type" value="Genomic_DNA"/>
</dbReference>
<proteinExistence type="predicted"/>
<evidence type="ECO:0000313" key="1">
    <source>
        <dbReference type="EMBL" id="ELP31790.1"/>
    </source>
</evidence>
<sequence>MPITNDGFEFRVEANSLSGGDLPKPQDLVKLRGSELLSLIEISSLFD</sequence>
<accession>L7CD59</accession>